<dbReference type="Gene3D" id="3.40.630.30">
    <property type="match status" value="1"/>
</dbReference>
<protein>
    <submittedName>
        <fullName evidence="2">Acetyltransferase, GNAT family</fullName>
    </submittedName>
</protein>
<feature type="domain" description="N-acetyltransferase" evidence="1">
    <location>
        <begin position="136"/>
        <end position="280"/>
    </location>
</feature>
<dbReference type="PROSITE" id="PS51186">
    <property type="entry name" value="GNAT"/>
    <property type="match status" value="1"/>
</dbReference>
<name>Q5LMD6_RUEPO</name>
<dbReference type="Pfam" id="PF00583">
    <property type="entry name" value="Acetyltransf_1"/>
    <property type="match status" value="1"/>
</dbReference>
<dbReference type="DNASU" id="3195003"/>
<dbReference type="SUPFAM" id="SSF55729">
    <property type="entry name" value="Acyl-CoA N-acyltransferases (Nat)"/>
    <property type="match status" value="1"/>
</dbReference>
<reference evidence="2 3" key="1">
    <citation type="journal article" date="2004" name="Nature">
        <title>Genome sequence of Silicibacter pomeroyi reveals adaptations to the marine environment.</title>
        <authorList>
            <person name="Moran M.A."/>
            <person name="Buchan A."/>
            <person name="Gonzalez J.M."/>
            <person name="Heidelberg J.F."/>
            <person name="Whitman W.B."/>
            <person name="Kiene R.P."/>
            <person name="Henriksen J.R."/>
            <person name="King G.M."/>
            <person name="Belas R."/>
            <person name="Fuqua C."/>
            <person name="Brinkac L."/>
            <person name="Lewis M."/>
            <person name="Johri S."/>
            <person name="Weaver B."/>
            <person name="Pai G."/>
            <person name="Eisen J.A."/>
            <person name="Rahe E."/>
            <person name="Sheldon W.M."/>
            <person name="Ye W."/>
            <person name="Miller T.R."/>
            <person name="Carlton J."/>
            <person name="Rasko D.A."/>
            <person name="Paulsen I.T."/>
            <person name="Ren Q."/>
            <person name="Daugherty S.C."/>
            <person name="Deboy R.T."/>
            <person name="Dodson R.J."/>
            <person name="Durkin A.S."/>
            <person name="Madupu R."/>
            <person name="Nelson W.C."/>
            <person name="Sullivan S.A."/>
            <person name="Rosovitz M.J."/>
            <person name="Haft D.H."/>
            <person name="Selengut J."/>
            <person name="Ward N."/>
        </authorList>
    </citation>
    <scope>NUCLEOTIDE SEQUENCE [LARGE SCALE GENOMIC DNA]</scope>
    <source>
        <strain evidence="3">ATCC 700808 / DSM 15171 / DSS-3</strain>
    </source>
</reference>
<organism evidence="2 3">
    <name type="scientific">Ruegeria pomeroyi (strain ATCC 700808 / DSM 15171 / DSS-3)</name>
    <name type="common">Silicibacter pomeroyi</name>
    <dbReference type="NCBI Taxonomy" id="246200"/>
    <lineage>
        <taxon>Bacteria</taxon>
        <taxon>Pseudomonadati</taxon>
        <taxon>Pseudomonadota</taxon>
        <taxon>Alphaproteobacteria</taxon>
        <taxon>Rhodobacterales</taxon>
        <taxon>Roseobacteraceae</taxon>
        <taxon>Ruegeria</taxon>
    </lineage>
</organism>
<evidence type="ECO:0000259" key="1">
    <source>
        <dbReference type="PROSITE" id="PS51186"/>
    </source>
</evidence>
<accession>Q5LMD6</accession>
<evidence type="ECO:0000313" key="2">
    <source>
        <dbReference type="EMBL" id="AAV96851.1"/>
    </source>
</evidence>
<keyword evidence="3" id="KW-1185">Reference proteome</keyword>
<gene>
    <name evidence="2" type="ordered locus">SPO3628</name>
</gene>
<dbReference type="KEGG" id="sil:SPO3628"/>
<proteinExistence type="predicted"/>
<dbReference type="InterPro" id="IPR000182">
    <property type="entry name" value="GNAT_dom"/>
</dbReference>
<dbReference type="CDD" id="cd04301">
    <property type="entry name" value="NAT_SF"/>
    <property type="match status" value="1"/>
</dbReference>
<dbReference type="InterPro" id="IPR016181">
    <property type="entry name" value="Acyl_CoA_acyltransferase"/>
</dbReference>
<evidence type="ECO:0000313" key="3">
    <source>
        <dbReference type="Proteomes" id="UP000001023"/>
    </source>
</evidence>
<dbReference type="eggNOG" id="COG3393">
    <property type="taxonomic scope" value="Bacteria"/>
</dbReference>
<dbReference type="STRING" id="246200.SPO3628"/>
<dbReference type="PaxDb" id="246200-SPO3628"/>
<sequence length="281" mass="30567">MVMKRVVPSDLDDVRAFLRLQPNRAMFPLSNLHRFGLDGAAPYAVSMWMSKVAGQVTGVLSVTRSGTVMPNLPEADLDSARDILRETDISGIIGPADIARPLADRLGLSGRSATLDRDEPHFTLDLKDLQCPDGPATLHPLGTADPEEMIRWRVAYCREALHMSPEQAQRQGEVDHDTYIAADSHRVLMQGGKALAMTGFNASLPDIVQVGGVFTPPELRGQGHARRALALHLIEARARGVTEATLFSASDAAAGAYRGIGFRQIGLWTLLLFETPQRITP</sequence>
<reference evidence="2 3" key="2">
    <citation type="journal article" date="2014" name="Stand. Genomic Sci.">
        <title>An updated genome annotation for the model marine bacterium Ruegeria pomeroyi DSS-3.</title>
        <authorList>
            <person name="Rivers A.R."/>
            <person name="Smith C.B."/>
            <person name="Moran M.A."/>
        </authorList>
    </citation>
    <scope>GENOME REANNOTATION</scope>
    <source>
        <strain evidence="3">ATCC 700808 / DSM 15171 / DSS-3</strain>
    </source>
</reference>
<dbReference type="AlphaFoldDB" id="Q5LMD6"/>
<dbReference type="Proteomes" id="UP000001023">
    <property type="component" value="Chromosome"/>
</dbReference>
<dbReference type="HOGENOM" id="CLU_081590_0_0_5"/>
<dbReference type="GO" id="GO:0016747">
    <property type="term" value="F:acyltransferase activity, transferring groups other than amino-acyl groups"/>
    <property type="evidence" value="ECO:0007669"/>
    <property type="project" value="InterPro"/>
</dbReference>
<dbReference type="EMBL" id="CP000031">
    <property type="protein sequence ID" value="AAV96851.1"/>
    <property type="molecule type" value="Genomic_DNA"/>
</dbReference>